<sequence length="77" mass="8752">MYTTYSTAKSDISQQKLSTAHDMLSLNAVNVLHHQDRFWTSSIPEGKRRMKNEGWTGTDEGCSGRDEGWTGRDEGWT</sequence>
<dbReference type="EMBL" id="BGPR01013991">
    <property type="protein sequence ID" value="GBN63218.1"/>
    <property type="molecule type" value="Genomic_DNA"/>
</dbReference>
<reference evidence="2 3" key="1">
    <citation type="journal article" date="2019" name="Sci. Rep.">
        <title>Orb-weaving spider Araneus ventricosus genome elucidates the spidroin gene catalogue.</title>
        <authorList>
            <person name="Kono N."/>
            <person name="Nakamura H."/>
            <person name="Ohtoshi R."/>
            <person name="Moran D.A.P."/>
            <person name="Shinohara A."/>
            <person name="Yoshida Y."/>
            <person name="Fujiwara M."/>
            <person name="Mori M."/>
            <person name="Tomita M."/>
            <person name="Arakawa K."/>
        </authorList>
    </citation>
    <scope>NUCLEOTIDE SEQUENCE [LARGE SCALE GENOMIC DNA]</scope>
</reference>
<feature type="non-terminal residue" evidence="2">
    <location>
        <position position="77"/>
    </location>
</feature>
<dbReference type="Proteomes" id="UP000499080">
    <property type="component" value="Unassembled WGS sequence"/>
</dbReference>
<proteinExistence type="predicted"/>
<feature type="compositionally biased region" description="Basic and acidic residues" evidence="1">
    <location>
        <begin position="62"/>
        <end position="77"/>
    </location>
</feature>
<evidence type="ECO:0000313" key="2">
    <source>
        <dbReference type="EMBL" id="GBN63218.1"/>
    </source>
</evidence>
<gene>
    <name evidence="2" type="ORF">AVEN_186664_1</name>
</gene>
<accession>A0A4Y2QIW8</accession>
<keyword evidence="3" id="KW-1185">Reference proteome</keyword>
<comment type="caution">
    <text evidence="2">The sequence shown here is derived from an EMBL/GenBank/DDBJ whole genome shotgun (WGS) entry which is preliminary data.</text>
</comment>
<dbReference type="AlphaFoldDB" id="A0A4Y2QIW8"/>
<name>A0A4Y2QIW8_ARAVE</name>
<evidence type="ECO:0000313" key="3">
    <source>
        <dbReference type="Proteomes" id="UP000499080"/>
    </source>
</evidence>
<feature type="region of interest" description="Disordered" evidence="1">
    <location>
        <begin position="48"/>
        <end position="77"/>
    </location>
</feature>
<protein>
    <submittedName>
        <fullName evidence="2">Uncharacterized protein</fullName>
    </submittedName>
</protein>
<organism evidence="2 3">
    <name type="scientific">Araneus ventricosus</name>
    <name type="common">Orbweaver spider</name>
    <name type="synonym">Epeira ventricosa</name>
    <dbReference type="NCBI Taxonomy" id="182803"/>
    <lineage>
        <taxon>Eukaryota</taxon>
        <taxon>Metazoa</taxon>
        <taxon>Ecdysozoa</taxon>
        <taxon>Arthropoda</taxon>
        <taxon>Chelicerata</taxon>
        <taxon>Arachnida</taxon>
        <taxon>Araneae</taxon>
        <taxon>Araneomorphae</taxon>
        <taxon>Entelegynae</taxon>
        <taxon>Araneoidea</taxon>
        <taxon>Araneidae</taxon>
        <taxon>Araneus</taxon>
    </lineage>
</organism>
<evidence type="ECO:0000256" key="1">
    <source>
        <dbReference type="SAM" id="MobiDB-lite"/>
    </source>
</evidence>